<feature type="transmembrane region" description="Helical" evidence="6">
    <location>
        <begin position="346"/>
        <end position="366"/>
    </location>
</feature>
<reference evidence="7" key="1">
    <citation type="journal article" date="2020" name="mSystems">
        <title>Genome- and Community-Level Interaction Insights into Carbon Utilization and Element Cycling Functions of Hydrothermarchaeota in Hydrothermal Sediment.</title>
        <authorList>
            <person name="Zhou Z."/>
            <person name="Liu Y."/>
            <person name="Xu W."/>
            <person name="Pan J."/>
            <person name="Luo Z.H."/>
            <person name="Li M."/>
        </authorList>
    </citation>
    <scope>NUCLEOTIDE SEQUENCE [LARGE SCALE GENOMIC DNA]</scope>
    <source>
        <strain evidence="7">HyVt-460</strain>
    </source>
</reference>
<dbReference type="EMBL" id="DRLI01000066">
    <property type="protein sequence ID" value="HHM01703.1"/>
    <property type="molecule type" value="Genomic_DNA"/>
</dbReference>
<evidence type="ECO:0000256" key="4">
    <source>
        <dbReference type="ARBA" id="ARBA00022989"/>
    </source>
</evidence>
<dbReference type="AlphaFoldDB" id="A0A7V5VEH1"/>
<dbReference type="PANTHER" id="PTHR42948">
    <property type="entry name" value="TRANSPORTER"/>
    <property type="match status" value="1"/>
</dbReference>
<dbReference type="PANTHER" id="PTHR42948:SF1">
    <property type="entry name" value="TRANSPORTER"/>
    <property type="match status" value="1"/>
</dbReference>
<gene>
    <name evidence="7" type="ORF">ENJ15_01725</name>
</gene>
<organism evidence="7">
    <name type="scientific">Caldithrix abyssi</name>
    <dbReference type="NCBI Taxonomy" id="187145"/>
    <lineage>
        <taxon>Bacteria</taxon>
        <taxon>Pseudomonadati</taxon>
        <taxon>Calditrichota</taxon>
        <taxon>Calditrichia</taxon>
        <taxon>Calditrichales</taxon>
        <taxon>Calditrichaceae</taxon>
        <taxon>Caldithrix</taxon>
    </lineage>
</organism>
<dbReference type="NCBIfam" id="NF037979">
    <property type="entry name" value="Na_transp"/>
    <property type="match status" value="1"/>
</dbReference>
<keyword evidence="2" id="KW-0813">Transport</keyword>
<dbReference type="InterPro" id="IPR000175">
    <property type="entry name" value="Na/ntran_symport"/>
</dbReference>
<comment type="subcellular location">
    <subcellularLocation>
        <location evidence="1">Membrane</location>
        <topology evidence="1">Multi-pass membrane protein</topology>
    </subcellularLocation>
</comment>
<feature type="transmembrane region" description="Helical" evidence="6">
    <location>
        <begin position="12"/>
        <end position="31"/>
    </location>
</feature>
<dbReference type="InterPro" id="IPR047218">
    <property type="entry name" value="YocR/YhdH-like"/>
</dbReference>
<feature type="transmembrane region" description="Helical" evidence="6">
    <location>
        <begin position="219"/>
        <end position="236"/>
    </location>
</feature>
<proteinExistence type="predicted"/>
<dbReference type="SUPFAM" id="SSF161070">
    <property type="entry name" value="SNF-like"/>
    <property type="match status" value="1"/>
</dbReference>
<keyword evidence="3 6" id="KW-0812">Transmembrane</keyword>
<keyword evidence="4 6" id="KW-1133">Transmembrane helix</keyword>
<feature type="transmembrane region" description="Helical" evidence="6">
    <location>
        <begin position="141"/>
        <end position="160"/>
    </location>
</feature>
<feature type="transmembrane region" description="Helical" evidence="6">
    <location>
        <begin position="306"/>
        <end position="326"/>
    </location>
</feature>
<accession>A0A7V5VEH1</accession>
<dbReference type="PROSITE" id="PS50267">
    <property type="entry name" value="NA_NEUROTRAN_SYMP_3"/>
    <property type="match status" value="1"/>
</dbReference>
<evidence type="ECO:0000256" key="5">
    <source>
        <dbReference type="ARBA" id="ARBA00023136"/>
    </source>
</evidence>
<protein>
    <submittedName>
        <fullName evidence="7">Sodium-dependent transporter</fullName>
    </submittedName>
</protein>
<dbReference type="Pfam" id="PF00209">
    <property type="entry name" value="SNF"/>
    <property type="match status" value="2"/>
</dbReference>
<evidence type="ECO:0000313" key="7">
    <source>
        <dbReference type="EMBL" id="HHM01703.1"/>
    </source>
</evidence>
<comment type="caution">
    <text evidence="7">The sequence shown here is derived from an EMBL/GenBank/DDBJ whole genome shotgun (WGS) entry which is preliminary data.</text>
</comment>
<evidence type="ECO:0000256" key="1">
    <source>
        <dbReference type="ARBA" id="ARBA00004141"/>
    </source>
</evidence>
<dbReference type="InterPro" id="IPR037272">
    <property type="entry name" value="SNS_sf"/>
</dbReference>
<feature type="transmembrane region" description="Helical" evidence="6">
    <location>
        <begin position="43"/>
        <end position="64"/>
    </location>
</feature>
<dbReference type="Proteomes" id="UP000885771">
    <property type="component" value="Unassembled WGS sequence"/>
</dbReference>
<feature type="transmembrane region" description="Helical" evidence="6">
    <location>
        <begin position="372"/>
        <end position="392"/>
    </location>
</feature>
<keyword evidence="5 6" id="KW-0472">Membrane</keyword>
<dbReference type="GO" id="GO:0016020">
    <property type="term" value="C:membrane"/>
    <property type="evidence" value="ECO:0007669"/>
    <property type="project" value="UniProtKB-SubCell"/>
</dbReference>
<dbReference type="PRINTS" id="PR00176">
    <property type="entry name" value="NANEUSMPORT"/>
</dbReference>
<feature type="transmembrane region" description="Helical" evidence="6">
    <location>
        <begin position="413"/>
        <end position="436"/>
    </location>
</feature>
<name>A0A7V5VEH1_CALAY</name>
<feature type="transmembrane region" description="Helical" evidence="6">
    <location>
        <begin position="451"/>
        <end position="471"/>
    </location>
</feature>
<evidence type="ECO:0000256" key="3">
    <source>
        <dbReference type="ARBA" id="ARBA00022692"/>
    </source>
</evidence>
<evidence type="ECO:0000256" key="2">
    <source>
        <dbReference type="ARBA" id="ARBA00022448"/>
    </source>
</evidence>
<feature type="transmembrane region" description="Helical" evidence="6">
    <location>
        <begin position="84"/>
        <end position="104"/>
    </location>
</feature>
<feature type="transmembrane region" description="Helical" evidence="6">
    <location>
        <begin position="166"/>
        <end position="183"/>
    </location>
</feature>
<sequence length="483" mass="52870">MAAARETFSSRFGLVAATLGMAIGAGNIWRFPRIAGEYGGAFLIPWLLFLFLWSMPLLMVEFSLGKTFRRGVLAVFKKALGTRFTWVGWFVAFCTSAIMFYYSVVSGWSLKYALLALSGNLVSLPDSALYWKSFTGGMEPLYYHLAALFLAGAIIYSGVVKGIERFSKIIIPLLYVLLLVSAIKAVSLSGAERGLSYLFAFDISSLLDYRVWLEGLSQSAWSTGAGWGLILTYAVYARSKENVTQNVFITGIGNNLASILAALAIIPTVFALSAGVAEANSALEAGNQGLAFIVIPQLFAHMPGGAVFASIFFVSLFFAALSSLLAMLELATRLLIDFGLARKKAVIIVVALTALAGAPSALSMDIFNNQDWVWGVGLMVSGFFFTLVAIKMGVDFFLPQWFPGQSGQGWLPFLLKILFYLVLPLEFIAMLVWWLYQSTTWDAHIWSLSNIYSLGNTFLQWGMILLLGLAINKLINKKIEVDG</sequence>
<feature type="transmembrane region" description="Helical" evidence="6">
    <location>
        <begin position="256"/>
        <end position="277"/>
    </location>
</feature>
<evidence type="ECO:0000256" key="6">
    <source>
        <dbReference type="SAM" id="Phobius"/>
    </source>
</evidence>
<dbReference type="CDD" id="cd10336">
    <property type="entry name" value="SLC6sbd_Tyt1-Like"/>
    <property type="match status" value="1"/>
</dbReference>